<dbReference type="PANTHER" id="PTHR48081">
    <property type="entry name" value="AB HYDROLASE SUPERFAMILY PROTEIN C4A8.06C"/>
    <property type="match status" value="1"/>
</dbReference>
<proteinExistence type="predicted"/>
<keyword evidence="2" id="KW-0732">Signal</keyword>
<reference evidence="5 6" key="1">
    <citation type="submission" date="2015-01" db="EMBL/GenBank/DDBJ databases">
        <title>Genome of Sphingomonas taxi strain 30a.</title>
        <authorList>
            <person name="Eevers N."/>
            <person name="Van Hamme J."/>
            <person name="Bottos E."/>
            <person name="Weyens N."/>
            <person name="Vangronsveld J."/>
        </authorList>
    </citation>
    <scope>NUCLEOTIDE SEQUENCE [LARGE SCALE GENOMIC DNA]</scope>
    <source>
        <strain evidence="5 6">30a</strain>
    </source>
</reference>
<evidence type="ECO:0000313" key="6">
    <source>
        <dbReference type="Proteomes" id="UP000033203"/>
    </source>
</evidence>
<keyword evidence="1" id="KW-0378">Hydrolase</keyword>
<dbReference type="GO" id="GO:0008236">
    <property type="term" value="F:serine-type peptidase activity"/>
    <property type="evidence" value="ECO:0007669"/>
    <property type="project" value="InterPro"/>
</dbReference>
<name>A0A0D1MID4_9SPHN</name>
<dbReference type="InterPro" id="IPR029058">
    <property type="entry name" value="AB_hydrolase_fold"/>
</dbReference>
<evidence type="ECO:0000313" key="5">
    <source>
        <dbReference type="EMBL" id="KIU30107.1"/>
    </source>
</evidence>
<dbReference type="Proteomes" id="UP000033203">
    <property type="component" value="Unassembled WGS sequence"/>
</dbReference>
<dbReference type="InterPro" id="IPR049492">
    <property type="entry name" value="BD-FAE-like_dom"/>
</dbReference>
<sequence>MDDATGRIDRRALLLGAGAAAMVAGAASAAREPLHTPPGGGELPPAWEAAERIPLWDGAPPGGPFVARKDLDRRGPTFVTGVTMPDLHVFQPAKANGRALLVIPGGAYSFVSIRNEGVGVANVFAKLGYTVFVLTYRLPGEGWTPRADVPLQDAQRAMRLIRARAARHGVDPAKVAVLGFSAGGHLAASLLTGYDERVYAPRDAADRGSARPDAGGLLYPVIAAASPLTHPLSAQLLLGPNPDAALVARRSPAQHVTATTPPTFLAHSMDDGAVPWQNSELFLSELKAAKVKAEAHFFEEGGHGYGIGPDNAPAGLWPQLFARWLDRTLG</sequence>
<feature type="domain" description="BD-FAE-like" evidence="4">
    <location>
        <begin position="90"/>
        <end position="188"/>
    </location>
</feature>
<evidence type="ECO:0000259" key="3">
    <source>
        <dbReference type="Pfam" id="PF00326"/>
    </source>
</evidence>
<evidence type="ECO:0000256" key="2">
    <source>
        <dbReference type="SAM" id="SignalP"/>
    </source>
</evidence>
<feature type="signal peptide" evidence="2">
    <location>
        <begin position="1"/>
        <end position="29"/>
    </location>
</feature>
<dbReference type="EMBL" id="JXTP01000007">
    <property type="protein sequence ID" value="KIU30107.1"/>
    <property type="molecule type" value="Genomic_DNA"/>
</dbReference>
<dbReference type="Pfam" id="PF20434">
    <property type="entry name" value="BD-FAE"/>
    <property type="match status" value="1"/>
</dbReference>
<accession>A0A0D1MID4</accession>
<dbReference type="InterPro" id="IPR006311">
    <property type="entry name" value="TAT_signal"/>
</dbReference>
<dbReference type="Gene3D" id="3.40.50.1820">
    <property type="entry name" value="alpha/beta hydrolase"/>
    <property type="match status" value="1"/>
</dbReference>
<dbReference type="Pfam" id="PF00326">
    <property type="entry name" value="Peptidase_S9"/>
    <property type="match status" value="1"/>
</dbReference>
<dbReference type="InterPro" id="IPR050300">
    <property type="entry name" value="GDXG_lipolytic_enzyme"/>
</dbReference>
<dbReference type="AlphaFoldDB" id="A0A0D1MID4"/>
<dbReference type="GO" id="GO:0006508">
    <property type="term" value="P:proteolysis"/>
    <property type="evidence" value="ECO:0007669"/>
    <property type="project" value="InterPro"/>
</dbReference>
<comment type="caution">
    <text evidence="5">The sequence shown here is derived from an EMBL/GenBank/DDBJ whole genome shotgun (WGS) entry which is preliminary data.</text>
</comment>
<protein>
    <submittedName>
        <fullName evidence="5">Esterase</fullName>
    </submittedName>
</protein>
<evidence type="ECO:0000259" key="4">
    <source>
        <dbReference type="Pfam" id="PF20434"/>
    </source>
</evidence>
<evidence type="ECO:0000256" key="1">
    <source>
        <dbReference type="ARBA" id="ARBA00022801"/>
    </source>
</evidence>
<dbReference type="InterPro" id="IPR001375">
    <property type="entry name" value="Peptidase_S9_cat"/>
</dbReference>
<feature type="domain" description="Peptidase S9 prolyl oligopeptidase catalytic" evidence="3">
    <location>
        <begin position="233"/>
        <end position="329"/>
    </location>
</feature>
<dbReference type="SUPFAM" id="SSF53474">
    <property type="entry name" value="alpha/beta-Hydrolases"/>
    <property type="match status" value="1"/>
</dbReference>
<dbReference type="PATRIC" id="fig|1549858.7.peg.1948"/>
<dbReference type="PANTHER" id="PTHR48081:SF6">
    <property type="entry name" value="PEPTIDASE S9 PROLYL OLIGOPEPTIDASE CATALYTIC DOMAIN-CONTAINING PROTEIN"/>
    <property type="match status" value="1"/>
</dbReference>
<gene>
    <name evidence="5" type="ORF">SR41_01450</name>
</gene>
<organism evidence="5 6">
    <name type="scientific">Sphingomonas melonis</name>
    <dbReference type="NCBI Taxonomy" id="152682"/>
    <lineage>
        <taxon>Bacteria</taxon>
        <taxon>Pseudomonadati</taxon>
        <taxon>Pseudomonadota</taxon>
        <taxon>Alphaproteobacteria</taxon>
        <taxon>Sphingomonadales</taxon>
        <taxon>Sphingomonadaceae</taxon>
        <taxon>Sphingomonas</taxon>
    </lineage>
</organism>
<feature type="chain" id="PRO_5002233647" evidence="2">
    <location>
        <begin position="30"/>
        <end position="330"/>
    </location>
</feature>
<dbReference type="PROSITE" id="PS51318">
    <property type="entry name" value="TAT"/>
    <property type="match status" value="1"/>
</dbReference>